<dbReference type="SUPFAM" id="SSF53098">
    <property type="entry name" value="Ribonuclease H-like"/>
    <property type="match status" value="1"/>
</dbReference>
<feature type="region of interest" description="Disordered" evidence="1">
    <location>
        <begin position="144"/>
        <end position="186"/>
    </location>
</feature>
<dbReference type="EMBL" id="CAMXCT030001892">
    <property type="protein sequence ID" value="CAL4781283.1"/>
    <property type="molecule type" value="Genomic_DNA"/>
</dbReference>
<evidence type="ECO:0000313" key="4">
    <source>
        <dbReference type="Proteomes" id="UP001152797"/>
    </source>
</evidence>
<dbReference type="Proteomes" id="UP001152797">
    <property type="component" value="Unassembled WGS sequence"/>
</dbReference>
<feature type="region of interest" description="Disordered" evidence="1">
    <location>
        <begin position="510"/>
        <end position="540"/>
    </location>
</feature>
<sequence length="989" mass="111902">MENFEIAVEVCVWQDEREKLFLLEHLLPSKAWEEECAQRLIQRPGVYVCNTDLCQYGMKVRELPNKKATRWITNSQHVAMELQRRCNGEHVHEHLMGGLAKFAAIYPKELCQAIVRGLLRHLRATNRLKAVQLPEERQAVFLGEDEMEKQGVGDEAEEEEDIEEQIDREVEKSGGGQQQPEVQTSTVISKEDQAMINKLHINLGHPALASFLRFLRAGRIRPEILQWVRKHFSCETCKASVLPKAPRPALVPKSYAPGVAVGLDLFFIPDLLNQKSILILNVVDLGFAELCANAGTVVVRTAARAPWQNGRVERHGGLIKSMIERSREEMPPEDLRDLAQILYACECAKNRFSNRSGFSPVQHQIGQWPRMPSSLMSDEALDPVLQVQGHVLAMEGSIVWINMFGEFWRAAAEQVRGATNMEQLGAEIINEECEEMQERLKRSSHRAGYHDITGESMPDMEDEVYADDEVAAEGEARGHLRARMEAAEVAGAVDESYLLSVAGEELPVAEGELGEGGPPIPEELVEEPASTGPAPTEVEPELELLPDPVQEEMMMRSVEQNEILDGMQPLDYEALRNQVRAGWRRRGETPYFNEVEVFFEAEPGAISLETSQTLQYRQSSLDPCTYLLHVDGTLYGIIAVEVDDLLMFDDSVHDERMKQLQERFTFGKLEVLNEKGVSFNGRRLKQVGKEMRIDMKAFIEERLQLVRLDPARAKLKQKEINEEERTMVRSTCGALNWAGREGRPDASSAASMFSFLISQIKISDVFELNKVVSQLQADSELSLRIQPIIEENMKWGIFSDALWANARNGKIRAGHMLVIFKKSMLEGKPATMNLLHWKSGKLQRTVNSILVAETQSLARGVGDLLWMMVMYLEIVNPEFEHRDWRKFVGYEGYTAFTKYEEPEALTQAVAIIDAKSLFDLLIHETTGGSDRRNALDVQVLREELSELFGRIRWIEHLAMPADCLTKRGGRSEALRELLRAGRFGITEES</sequence>
<dbReference type="GO" id="GO:0003676">
    <property type="term" value="F:nucleic acid binding"/>
    <property type="evidence" value="ECO:0007669"/>
    <property type="project" value="InterPro"/>
</dbReference>
<feature type="compositionally biased region" description="Acidic residues" evidence="1">
    <location>
        <begin position="154"/>
        <end position="164"/>
    </location>
</feature>
<dbReference type="Gene3D" id="3.30.420.10">
    <property type="entry name" value="Ribonuclease H-like superfamily/Ribonuclease H"/>
    <property type="match status" value="1"/>
</dbReference>
<dbReference type="EMBL" id="CAMXCT020001892">
    <property type="protein sequence ID" value="CAL1147346.1"/>
    <property type="molecule type" value="Genomic_DNA"/>
</dbReference>
<dbReference type="InterPro" id="IPR012337">
    <property type="entry name" value="RNaseH-like_sf"/>
</dbReference>
<name>A0A9P1CPK1_9DINO</name>
<comment type="caution">
    <text evidence="2">The sequence shown here is derived from an EMBL/GenBank/DDBJ whole genome shotgun (WGS) entry which is preliminary data.</text>
</comment>
<dbReference type="InterPro" id="IPR036397">
    <property type="entry name" value="RNaseH_sf"/>
</dbReference>
<accession>A0A9P1CPK1</accession>
<reference evidence="3 4" key="2">
    <citation type="submission" date="2024-05" db="EMBL/GenBank/DDBJ databases">
        <authorList>
            <person name="Chen Y."/>
            <person name="Shah S."/>
            <person name="Dougan E. K."/>
            <person name="Thang M."/>
            <person name="Chan C."/>
        </authorList>
    </citation>
    <scope>NUCLEOTIDE SEQUENCE [LARGE SCALE GENOMIC DNA]</scope>
</reference>
<keyword evidence="4" id="KW-1185">Reference proteome</keyword>
<reference evidence="2" key="1">
    <citation type="submission" date="2022-10" db="EMBL/GenBank/DDBJ databases">
        <authorList>
            <person name="Chen Y."/>
            <person name="Dougan E. K."/>
            <person name="Chan C."/>
            <person name="Rhodes N."/>
            <person name="Thang M."/>
        </authorList>
    </citation>
    <scope>NUCLEOTIDE SEQUENCE</scope>
</reference>
<protein>
    <submittedName>
        <fullName evidence="3">Copia protein</fullName>
    </submittedName>
</protein>
<evidence type="ECO:0000256" key="1">
    <source>
        <dbReference type="SAM" id="MobiDB-lite"/>
    </source>
</evidence>
<evidence type="ECO:0000313" key="2">
    <source>
        <dbReference type="EMBL" id="CAI3993971.1"/>
    </source>
</evidence>
<dbReference type="OrthoDB" id="413361at2759"/>
<dbReference type="EMBL" id="CAMXCT010001892">
    <property type="protein sequence ID" value="CAI3993971.1"/>
    <property type="molecule type" value="Genomic_DNA"/>
</dbReference>
<organism evidence="2">
    <name type="scientific">Cladocopium goreaui</name>
    <dbReference type="NCBI Taxonomy" id="2562237"/>
    <lineage>
        <taxon>Eukaryota</taxon>
        <taxon>Sar</taxon>
        <taxon>Alveolata</taxon>
        <taxon>Dinophyceae</taxon>
        <taxon>Suessiales</taxon>
        <taxon>Symbiodiniaceae</taxon>
        <taxon>Cladocopium</taxon>
    </lineage>
</organism>
<gene>
    <name evidence="2" type="ORF">C1SCF055_LOCUS20663</name>
</gene>
<proteinExistence type="predicted"/>
<dbReference type="AlphaFoldDB" id="A0A9P1CPK1"/>
<evidence type="ECO:0000313" key="3">
    <source>
        <dbReference type="EMBL" id="CAL4781283.1"/>
    </source>
</evidence>